<reference evidence="2" key="1">
    <citation type="journal article" date="2009" name="J. Bacteriol.">
        <title>Occurrence, plasticity, and evolution of the vpma gene family, a genetic system devoted to high-frequency surface variation in Mycoplasma agalactiae.</title>
        <authorList>
            <person name="Nouvel L.X."/>
            <person name="Marenda M."/>
            <person name="Sirand-Pugnet P."/>
            <person name="Sagne E."/>
            <person name="Glew M."/>
            <person name="Mangenot S."/>
            <person name="Barbe V."/>
            <person name="Barre A."/>
            <person name="Claverol S."/>
            <person name="Citti C."/>
        </authorList>
    </citation>
    <scope>NUCLEOTIDE SEQUENCE</scope>
    <source>
        <strain evidence="2">5632</strain>
    </source>
</reference>
<dbReference type="AlphaFoldDB" id="C5JAF2"/>
<reference evidence="2" key="2">
    <citation type="submission" date="2009-04" db="EMBL/GenBank/DDBJ databases">
        <authorList>
            <person name="Genoscope - CEA"/>
        </authorList>
    </citation>
    <scope>NUCLEOTIDE SEQUENCE</scope>
    <source>
        <strain evidence="2">5632</strain>
    </source>
</reference>
<dbReference type="RefSeq" id="WP_013022333.1">
    <property type="nucleotide sequence ID" value="NC_013948.1"/>
</dbReference>
<keyword evidence="1" id="KW-0175">Coiled coil</keyword>
<evidence type="ECO:0000313" key="4">
    <source>
        <dbReference type="Proteomes" id="UP000006902"/>
    </source>
</evidence>
<proteinExistence type="predicted"/>
<dbReference type="eggNOG" id="ENOG5030N8Q">
    <property type="taxonomic scope" value="Bacteria"/>
</dbReference>
<dbReference type="EMBL" id="FP671138">
    <property type="protein sequence ID" value="CBH41026.1"/>
    <property type="molecule type" value="Genomic_DNA"/>
</dbReference>
<organism evidence="2">
    <name type="scientific">Mycoplasmopsis agalactiae</name>
    <name type="common">Mycoplasma agalactiae</name>
    <dbReference type="NCBI Taxonomy" id="2110"/>
    <lineage>
        <taxon>Bacteria</taxon>
        <taxon>Bacillati</taxon>
        <taxon>Mycoplasmatota</taxon>
        <taxon>Mycoplasmoidales</taxon>
        <taxon>Metamycoplasmataceae</taxon>
        <taxon>Mycoplasmopsis</taxon>
    </lineage>
</organism>
<dbReference type="OrthoDB" id="397501at2"/>
<accession>C5JAF2</accession>
<feature type="coiled-coil region" evidence="1">
    <location>
        <begin position="68"/>
        <end position="95"/>
    </location>
</feature>
<gene>
    <name evidence="2" type="ordered locus">MAGa8260</name>
</gene>
<protein>
    <recommendedName>
        <fullName evidence="5">Lipoprotein</fullName>
    </recommendedName>
</protein>
<evidence type="ECO:0000313" key="3">
    <source>
        <dbReference type="EMBL" id="CBH41026.1"/>
    </source>
</evidence>
<accession>D3VRS8</accession>
<evidence type="ECO:0000256" key="1">
    <source>
        <dbReference type="SAM" id="Coils"/>
    </source>
</evidence>
<name>C5JAF2_MYCAA</name>
<dbReference type="EMBL" id="FP245515">
    <property type="protein sequence ID" value="CAX65750.1"/>
    <property type="molecule type" value="Genomic_DNA"/>
</dbReference>
<dbReference type="Proteomes" id="UP000006902">
    <property type="component" value="Chromosome"/>
</dbReference>
<evidence type="ECO:0008006" key="5">
    <source>
        <dbReference type="Google" id="ProtNLM"/>
    </source>
</evidence>
<reference evidence="3" key="3">
    <citation type="submission" date="2009-11" db="EMBL/GenBank/DDBJ databases">
        <authorList>
            <person name="Prasad N."/>
            <person name="Shashidhara L.S."/>
        </authorList>
    </citation>
    <scope>NUCLEOTIDE SEQUENCE</scope>
    <source>
        <strain evidence="3">5632</strain>
    </source>
</reference>
<evidence type="ECO:0000313" key="2">
    <source>
        <dbReference type="EMBL" id="CAX65750.1"/>
    </source>
</evidence>
<dbReference type="KEGG" id="mal:MAGa8260"/>
<dbReference type="PROSITE" id="PS51257">
    <property type="entry name" value="PROKAR_LIPOPROTEIN"/>
    <property type="match status" value="1"/>
</dbReference>
<reference evidence="4" key="4">
    <citation type="journal article" date="2010" name="BMC Genomics">
        <title>Comparative genomic and proteomic analyses of two Mycoplasma agalactiae strains: clues to the macro- and micro-events that are shaping mycoplasma diversity.</title>
        <authorList>
            <person name="Nouvel L.X."/>
            <person name="Sirand-Pugnet P."/>
            <person name="Marenda M.S."/>
            <person name="Sagne E."/>
            <person name="Barbe V."/>
            <person name="Mangenot S."/>
            <person name="Schenowitz C."/>
            <person name="Jacob D."/>
            <person name="Barre A."/>
            <person name="Claverol S."/>
            <person name="Blanchard A."/>
            <person name="Citti C."/>
        </authorList>
    </citation>
    <scope>NUCLEOTIDE SEQUENCE [LARGE SCALE GENOMIC DNA]</scope>
    <source>
        <strain evidence="4">5632</strain>
    </source>
</reference>
<sequence>MNRTVTKILSSSIATLPISIPLLSASCQNQNNSSLISSTNTHVPDIRHKFVTPASLPNQILSMFPSMLGALILNNAEKEKKAKEAKENGEKKKTESIAFESEIKDGFDFIIENQKDLFAISTPSFANGMEQIFLSLNPEYTSRYEAKIVGAGFNDLEGTLALAVQILHKPESNIENNKDNKYVQKLEFTGFRKFDASDSNKNVIKLNYGKENLLNSYERGTSLYEYIARKVLRNHISDSHTPVEVTGTGWTVIKRLLALPNASRQIPVSANDYLDIYKTNNNKLTLMDIISRKHGAIVYPFFGLFEDYRNIYNDPTDDNLKVYLYKNSNNQDILKVKMILAVNAGIQDIYTNIDRDTSDKPKITFTLEAEAPYDELIPDISDKVENVLKPSRGFSFPY</sequence>